<evidence type="ECO:0000313" key="2">
    <source>
        <dbReference type="Proteomes" id="UP000263595"/>
    </source>
</evidence>
<reference evidence="2" key="1">
    <citation type="submission" date="2018-08" db="EMBL/GenBank/DDBJ databases">
        <authorList>
            <person name="Blom J."/>
        </authorList>
    </citation>
    <scope>NUCLEOTIDE SEQUENCE [LARGE SCALE GENOMIC DNA]</scope>
    <source>
        <strain evidence="2">CCOS 865</strain>
    </source>
</reference>
<protein>
    <submittedName>
        <fullName evidence="1">Uncharacterized protein</fullName>
    </submittedName>
</protein>
<evidence type="ECO:0000313" key="1">
    <source>
        <dbReference type="EMBL" id="SYX88677.1"/>
    </source>
</evidence>
<accession>A0A383RNQ3</accession>
<dbReference type="AlphaFoldDB" id="A0A383RNQ3"/>
<dbReference type="EMBL" id="UNOZ01000004">
    <property type="protein sequence ID" value="SYX88677.1"/>
    <property type="molecule type" value="Genomic_DNA"/>
</dbReference>
<sequence>MRNSKEQLVDDAKFVVSECIRFQELVNLGSFKTIERIDHMASLPHPKGYGEMICGAAAAKIITRFAQEAAERGGLSKRITLDNVRKKLAELFVLRFFKEKRDIDTKQIDRLFNSTVKASKNFLESITHLIPCHLMNSKEPESFTLGPITFHNRISITRKILSNRSTNRCAKDTDQGRHERYLLVKAIRYYRNFRWVAEVTISECDHPTSGRVAEEAVTSTLNCLHLLLGVANSSRMQLGGLDVKGDSRAKLTIDKNGVLDPSLSFAYMGEVIYRDGWSEMLSTPRTLYWKNIFDVALEVTTDPDCDRPISRRFIDAAQWFGEAARDTSQATKIVKYVTSLERMLMTEERDDISSLVSQRVAALCFSPEVRREEWLSKTKAAYDLRSRLVHGSISPAALDLDEGAFNAGQVAEMALTRAIEAFGVEGLRHGRLKSDQLAKWFGAYMKWADKNEEAMLAQITRNSDDAEPS</sequence>
<name>A0A383RNQ3_9PSED</name>
<dbReference type="RefSeq" id="WP_147406488.1">
    <property type="nucleotide sequence ID" value="NZ_CBCSFL010000029.1"/>
</dbReference>
<proteinExistence type="predicted"/>
<keyword evidence="2" id="KW-1185">Reference proteome</keyword>
<gene>
    <name evidence="1" type="ORF">CCOS865_00916</name>
</gene>
<dbReference type="Proteomes" id="UP000263595">
    <property type="component" value="Unassembled WGS sequence"/>
</dbReference>
<dbReference type="OrthoDB" id="8477025at2"/>
<organism evidence="1 2">
    <name type="scientific">Pseudomonas reidholzensis</name>
    <dbReference type="NCBI Taxonomy" id="1785162"/>
    <lineage>
        <taxon>Bacteria</taxon>
        <taxon>Pseudomonadati</taxon>
        <taxon>Pseudomonadota</taxon>
        <taxon>Gammaproteobacteria</taxon>
        <taxon>Pseudomonadales</taxon>
        <taxon>Pseudomonadaceae</taxon>
        <taxon>Pseudomonas</taxon>
    </lineage>
</organism>